<organism evidence="1 2">
    <name type="scientific">Larinioides sclopetarius</name>
    <dbReference type="NCBI Taxonomy" id="280406"/>
    <lineage>
        <taxon>Eukaryota</taxon>
        <taxon>Metazoa</taxon>
        <taxon>Ecdysozoa</taxon>
        <taxon>Arthropoda</taxon>
        <taxon>Chelicerata</taxon>
        <taxon>Arachnida</taxon>
        <taxon>Araneae</taxon>
        <taxon>Araneomorphae</taxon>
        <taxon>Entelegynae</taxon>
        <taxon>Araneoidea</taxon>
        <taxon>Araneidae</taxon>
        <taxon>Larinioides</taxon>
    </lineage>
</organism>
<comment type="caution">
    <text evidence="1">The sequence shown here is derived from an EMBL/GenBank/DDBJ whole genome shotgun (WGS) entry which is preliminary data.</text>
</comment>
<evidence type="ECO:0000313" key="2">
    <source>
        <dbReference type="Proteomes" id="UP001497382"/>
    </source>
</evidence>
<dbReference type="EMBL" id="CAXIEN010000003">
    <property type="protein sequence ID" value="CAL1261839.1"/>
    <property type="molecule type" value="Genomic_DNA"/>
</dbReference>
<evidence type="ECO:0000313" key="1">
    <source>
        <dbReference type="EMBL" id="CAL1261839.1"/>
    </source>
</evidence>
<sequence>MLSHLFGRQNLFRERESIFQDFIIPALDQETYKRVPGLEMFILKGFPCTEDYSWRESIFQDFIIPALEQETYGEFQVWGPGLEMFILKGFPCTEDYSWIDEVADIFYEDCWRRSREEKMRFEEKGRKVLKLLGMI</sequence>
<reference evidence="1 2" key="1">
    <citation type="submission" date="2024-04" db="EMBL/GenBank/DDBJ databases">
        <authorList>
            <person name="Rising A."/>
            <person name="Reimegard J."/>
            <person name="Sonavane S."/>
            <person name="Akerstrom W."/>
            <person name="Nylinder S."/>
            <person name="Hedman E."/>
            <person name="Kallberg Y."/>
        </authorList>
    </citation>
    <scope>NUCLEOTIDE SEQUENCE [LARGE SCALE GENOMIC DNA]</scope>
</reference>
<dbReference type="Proteomes" id="UP001497382">
    <property type="component" value="Unassembled WGS sequence"/>
</dbReference>
<gene>
    <name evidence="1" type="ORF">LARSCL_LOCUS651</name>
</gene>
<dbReference type="AlphaFoldDB" id="A0AAV1YSK3"/>
<keyword evidence="2" id="KW-1185">Reference proteome</keyword>
<proteinExistence type="predicted"/>
<name>A0AAV1YSK3_9ARAC</name>
<protein>
    <submittedName>
        <fullName evidence="1">Uncharacterized protein</fullName>
    </submittedName>
</protein>
<accession>A0AAV1YSK3</accession>